<feature type="transmembrane region" description="Helical" evidence="2">
    <location>
        <begin position="20"/>
        <end position="40"/>
    </location>
</feature>
<evidence type="ECO:0000313" key="5">
    <source>
        <dbReference type="EMBL" id="GAA2930427.1"/>
    </source>
</evidence>
<reference evidence="6" key="1">
    <citation type="journal article" date="2019" name="Int. J. Syst. Evol. Microbiol.">
        <title>The Global Catalogue of Microorganisms (GCM) 10K type strain sequencing project: providing services to taxonomists for standard genome sequencing and annotation.</title>
        <authorList>
            <consortium name="The Broad Institute Genomics Platform"/>
            <consortium name="The Broad Institute Genome Sequencing Center for Infectious Disease"/>
            <person name="Wu L."/>
            <person name="Ma J."/>
        </authorList>
    </citation>
    <scope>NUCLEOTIDE SEQUENCE [LARGE SCALE GENOMIC DNA]</scope>
    <source>
        <strain evidence="6">JCM 4087</strain>
    </source>
</reference>
<organism evidence="5 6">
    <name type="scientific">Streptomyces thioluteus</name>
    <dbReference type="NCBI Taxonomy" id="66431"/>
    <lineage>
        <taxon>Bacteria</taxon>
        <taxon>Bacillati</taxon>
        <taxon>Actinomycetota</taxon>
        <taxon>Actinomycetes</taxon>
        <taxon>Kitasatosporales</taxon>
        <taxon>Streptomycetaceae</taxon>
        <taxon>Streptomyces</taxon>
    </lineage>
</organism>
<accession>A0ABP6JH48</accession>
<feature type="transmembrane region" description="Helical" evidence="2">
    <location>
        <begin position="80"/>
        <end position="98"/>
    </location>
</feature>
<evidence type="ECO:0000259" key="4">
    <source>
        <dbReference type="Pfam" id="PF19354"/>
    </source>
</evidence>
<evidence type="ECO:0000256" key="1">
    <source>
        <dbReference type="SAM" id="MobiDB-lite"/>
    </source>
</evidence>
<feature type="transmembrane region" description="Helical" evidence="2">
    <location>
        <begin position="159"/>
        <end position="177"/>
    </location>
</feature>
<dbReference type="InterPro" id="IPR045975">
    <property type="entry name" value="DUF5931"/>
</dbReference>
<dbReference type="Gene3D" id="1.20.5.1930">
    <property type="match status" value="1"/>
</dbReference>
<dbReference type="Pfam" id="PF19354">
    <property type="entry name" value="DUF5931"/>
    <property type="match status" value="1"/>
</dbReference>
<feature type="region of interest" description="Disordered" evidence="1">
    <location>
        <begin position="247"/>
        <end position="339"/>
    </location>
</feature>
<dbReference type="RefSeq" id="WP_425586019.1">
    <property type="nucleotide sequence ID" value="NZ_BAAAXZ010000106.1"/>
</dbReference>
<comment type="caution">
    <text evidence="5">The sequence shown here is derived from an EMBL/GenBank/DDBJ whole genome shotgun (WGS) entry which is preliminary data.</text>
</comment>
<sequence length="339" mass="37222">MTAERTGRPRRVRMSVELPLWRALTGYRLVTLCYALVLFVPNYRDYDHPLGAALYMGVLTLWTLLTWNRVTSAERCTRRFLVVDLTIALSGILLTGVLDSAFRIEDGAATLPSVWAGGAVLCWALKGGWRWAALAATLVATANAVERGGLPRDTLHDVLLVWVASIAIGYIVEVARVSERTLAQALRIEAATRERERLARDIHDSVLQVLAMVQRRGTALGGEAAELGRMAGEQEIALRTLVAGGLLPRRGPAEPLPDRAPRRRPGARRAARPLRPAGAPRSVRRGGRLARRARHARPPGGRGRRGAGRRRRCRPGQRGAARRRGRQGVDPAGGRNRTR</sequence>
<dbReference type="Proteomes" id="UP001501102">
    <property type="component" value="Unassembled WGS sequence"/>
</dbReference>
<evidence type="ECO:0000256" key="2">
    <source>
        <dbReference type="SAM" id="Phobius"/>
    </source>
</evidence>
<proteinExistence type="predicted"/>
<feature type="compositionally biased region" description="Basic residues" evidence="1">
    <location>
        <begin position="282"/>
        <end position="326"/>
    </location>
</feature>
<feature type="compositionally biased region" description="Basic residues" evidence="1">
    <location>
        <begin position="261"/>
        <end position="272"/>
    </location>
</feature>
<evidence type="ECO:0008006" key="7">
    <source>
        <dbReference type="Google" id="ProtNLM"/>
    </source>
</evidence>
<evidence type="ECO:0000313" key="6">
    <source>
        <dbReference type="Proteomes" id="UP001501102"/>
    </source>
</evidence>
<name>A0ABP6JH48_STRTU</name>
<feature type="domain" description="Signal transduction histidine kinase subgroup 3 dimerisation and phosphoacceptor" evidence="3">
    <location>
        <begin position="194"/>
        <end position="233"/>
    </location>
</feature>
<evidence type="ECO:0000259" key="3">
    <source>
        <dbReference type="Pfam" id="PF07730"/>
    </source>
</evidence>
<dbReference type="EMBL" id="BAAAXZ010000106">
    <property type="protein sequence ID" value="GAA2930427.1"/>
    <property type="molecule type" value="Genomic_DNA"/>
</dbReference>
<keyword evidence="2" id="KW-1133">Transmembrane helix</keyword>
<dbReference type="InterPro" id="IPR011712">
    <property type="entry name" value="Sig_transdc_His_kin_sub3_dim/P"/>
</dbReference>
<feature type="transmembrane region" description="Helical" evidence="2">
    <location>
        <begin position="52"/>
        <end position="68"/>
    </location>
</feature>
<gene>
    <name evidence="5" type="ORF">GCM10020221_27730</name>
</gene>
<keyword evidence="6" id="KW-1185">Reference proteome</keyword>
<keyword evidence="2" id="KW-0472">Membrane</keyword>
<dbReference type="Pfam" id="PF07730">
    <property type="entry name" value="HisKA_3"/>
    <property type="match status" value="1"/>
</dbReference>
<feature type="domain" description="DUF5931" evidence="4">
    <location>
        <begin position="10"/>
        <end position="183"/>
    </location>
</feature>
<protein>
    <recommendedName>
        <fullName evidence="7">Histidine kinase</fullName>
    </recommendedName>
</protein>
<keyword evidence="2" id="KW-0812">Transmembrane</keyword>